<dbReference type="VEuPathDB" id="FungiDB:ASPWEDRAFT_446383"/>
<feature type="region of interest" description="Disordered" evidence="3">
    <location>
        <begin position="127"/>
        <end position="164"/>
    </location>
</feature>
<dbReference type="InterPro" id="IPR055129">
    <property type="entry name" value="YEATS_dom"/>
</dbReference>
<evidence type="ECO:0000313" key="6">
    <source>
        <dbReference type="Proteomes" id="UP000184383"/>
    </source>
</evidence>
<dbReference type="Proteomes" id="UP000184383">
    <property type="component" value="Unassembled WGS sequence"/>
</dbReference>
<gene>
    <name evidence="5" type="ORF">ASPWEDRAFT_446383</name>
</gene>
<keyword evidence="1 2" id="KW-0539">Nucleus</keyword>
<comment type="subcellular location">
    <subcellularLocation>
        <location evidence="2">Nucleus</location>
    </subcellularLocation>
</comment>
<accession>A0A1L9RR26</accession>
<dbReference type="PROSITE" id="PS51037">
    <property type="entry name" value="YEATS"/>
    <property type="match status" value="1"/>
</dbReference>
<dbReference type="Gene3D" id="2.60.40.1970">
    <property type="entry name" value="YEATS domain"/>
    <property type="match status" value="1"/>
</dbReference>
<dbReference type="InterPro" id="IPR016665">
    <property type="entry name" value="Sas5/TAF14"/>
</dbReference>
<dbReference type="InterPro" id="IPR038704">
    <property type="entry name" value="YEAST_sf"/>
</dbReference>
<name>A0A1L9RR26_ASPWE</name>
<dbReference type="CDD" id="cd16905">
    <property type="entry name" value="YEATS_Taf14_like"/>
    <property type="match status" value="1"/>
</dbReference>
<dbReference type="InterPro" id="IPR027353">
    <property type="entry name" value="NET_dom"/>
</dbReference>
<proteinExistence type="predicted"/>
<dbReference type="Pfam" id="PF03366">
    <property type="entry name" value="YEATS"/>
    <property type="match status" value="1"/>
</dbReference>
<protein>
    <recommendedName>
        <fullName evidence="4">YEATS domain-containing protein</fullName>
    </recommendedName>
</protein>
<dbReference type="GeneID" id="63752157"/>
<dbReference type="AlphaFoldDB" id="A0A1L9RR26"/>
<evidence type="ECO:0000313" key="5">
    <source>
        <dbReference type="EMBL" id="OJJ37267.1"/>
    </source>
</evidence>
<dbReference type="STRING" id="1073089.A0A1L9RR26"/>
<dbReference type="PANTHER" id="PTHR23195">
    <property type="entry name" value="YEATS DOMAIN"/>
    <property type="match status" value="1"/>
</dbReference>
<sequence length="232" mass="26265">MPDVKRNIRLVTEQRIANKDSGVEGFPLRSWSIEVYLVNEHGEQVPANVFDKVTYTLHPSFGDRAIQAFKKPPFRIEEEGWGEFDMQIGLSAADKEHYVTHDLNFAQARYESKHVITFKNPKPGLLAALRESGPVPGDENGTKSKRAAGGDESSKKKKRTEKNVDMDKLADGLQRLGEDDLLQVVQMVHDNKAPDSYTKNDVEQGEFHVDLYTLPDNLIKMLWDFTHEKGAL</sequence>
<dbReference type="Pfam" id="PF17035">
    <property type="entry name" value="BET"/>
    <property type="match status" value="1"/>
</dbReference>
<dbReference type="EMBL" id="KV878211">
    <property type="protein sequence ID" value="OJJ37267.1"/>
    <property type="molecule type" value="Genomic_DNA"/>
</dbReference>
<dbReference type="OrthoDB" id="1741717at2759"/>
<dbReference type="PIRSF" id="PIRSF016551">
    <property type="entry name" value="SAS5/TFIID_14"/>
    <property type="match status" value="1"/>
</dbReference>
<evidence type="ECO:0000256" key="3">
    <source>
        <dbReference type="SAM" id="MobiDB-lite"/>
    </source>
</evidence>
<dbReference type="InterPro" id="IPR005033">
    <property type="entry name" value="YEATS"/>
</dbReference>
<evidence type="ECO:0000256" key="2">
    <source>
        <dbReference type="PROSITE-ProRule" id="PRU00376"/>
    </source>
</evidence>
<evidence type="ECO:0000256" key="1">
    <source>
        <dbReference type="ARBA" id="ARBA00023242"/>
    </source>
</evidence>
<dbReference type="RefSeq" id="XP_040690943.1">
    <property type="nucleotide sequence ID" value="XM_040836309.1"/>
</dbReference>
<feature type="domain" description="YEATS" evidence="4">
    <location>
        <begin position="1"/>
        <end position="132"/>
    </location>
</feature>
<evidence type="ECO:0000259" key="4">
    <source>
        <dbReference type="PROSITE" id="PS51037"/>
    </source>
</evidence>
<dbReference type="GO" id="GO:0005634">
    <property type="term" value="C:nucleus"/>
    <property type="evidence" value="ECO:0007669"/>
    <property type="project" value="UniProtKB-SubCell"/>
</dbReference>
<dbReference type="GO" id="GO:0000785">
    <property type="term" value="C:chromatin"/>
    <property type="evidence" value="ECO:0007669"/>
    <property type="project" value="UniProtKB-ARBA"/>
</dbReference>
<organism evidence="5 6">
    <name type="scientific">Aspergillus wentii DTO 134E9</name>
    <dbReference type="NCBI Taxonomy" id="1073089"/>
    <lineage>
        <taxon>Eukaryota</taxon>
        <taxon>Fungi</taxon>
        <taxon>Dikarya</taxon>
        <taxon>Ascomycota</taxon>
        <taxon>Pezizomycotina</taxon>
        <taxon>Eurotiomycetes</taxon>
        <taxon>Eurotiomycetidae</taxon>
        <taxon>Eurotiales</taxon>
        <taxon>Aspergillaceae</taxon>
        <taxon>Aspergillus</taxon>
        <taxon>Aspergillus subgen. Cremei</taxon>
    </lineage>
</organism>
<dbReference type="GO" id="GO:0006355">
    <property type="term" value="P:regulation of DNA-templated transcription"/>
    <property type="evidence" value="ECO:0007669"/>
    <property type="project" value="InterPro"/>
</dbReference>
<keyword evidence="6" id="KW-1185">Reference proteome</keyword>
<reference evidence="6" key="1">
    <citation type="journal article" date="2017" name="Genome Biol.">
        <title>Comparative genomics reveals high biological diversity and specific adaptations in the industrially and medically important fungal genus Aspergillus.</title>
        <authorList>
            <person name="de Vries R.P."/>
            <person name="Riley R."/>
            <person name="Wiebenga A."/>
            <person name="Aguilar-Osorio G."/>
            <person name="Amillis S."/>
            <person name="Uchima C.A."/>
            <person name="Anderluh G."/>
            <person name="Asadollahi M."/>
            <person name="Askin M."/>
            <person name="Barry K."/>
            <person name="Battaglia E."/>
            <person name="Bayram O."/>
            <person name="Benocci T."/>
            <person name="Braus-Stromeyer S.A."/>
            <person name="Caldana C."/>
            <person name="Canovas D."/>
            <person name="Cerqueira G.C."/>
            <person name="Chen F."/>
            <person name="Chen W."/>
            <person name="Choi C."/>
            <person name="Clum A."/>
            <person name="Dos Santos R.A."/>
            <person name="Damasio A.R."/>
            <person name="Diallinas G."/>
            <person name="Emri T."/>
            <person name="Fekete E."/>
            <person name="Flipphi M."/>
            <person name="Freyberg S."/>
            <person name="Gallo A."/>
            <person name="Gournas C."/>
            <person name="Habgood R."/>
            <person name="Hainaut M."/>
            <person name="Harispe M.L."/>
            <person name="Henrissat B."/>
            <person name="Hilden K.S."/>
            <person name="Hope R."/>
            <person name="Hossain A."/>
            <person name="Karabika E."/>
            <person name="Karaffa L."/>
            <person name="Karanyi Z."/>
            <person name="Krasevec N."/>
            <person name="Kuo A."/>
            <person name="Kusch H."/>
            <person name="LaButti K."/>
            <person name="Lagendijk E.L."/>
            <person name="Lapidus A."/>
            <person name="Levasseur A."/>
            <person name="Lindquist E."/>
            <person name="Lipzen A."/>
            <person name="Logrieco A.F."/>
            <person name="MacCabe A."/>
            <person name="Maekelae M.R."/>
            <person name="Malavazi I."/>
            <person name="Melin P."/>
            <person name="Meyer V."/>
            <person name="Mielnichuk N."/>
            <person name="Miskei M."/>
            <person name="Molnar A.P."/>
            <person name="Mule G."/>
            <person name="Ngan C.Y."/>
            <person name="Orejas M."/>
            <person name="Orosz E."/>
            <person name="Ouedraogo J.P."/>
            <person name="Overkamp K.M."/>
            <person name="Park H.-S."/>
            <person name="Perrone G."/>
            <person name="Piumi F."/>
            <person name="Punt P.J."/>
            <person name="Ram A.F."/>
            <person name="Ramon A."/>
            <person name="Rauscher S."/>
            <person name="Record E."/>
            <person name="Riano-Pachon D.M."/>
            <person name="Robert V."/>
            <person name="Roehrig J."/>
            <person name="Ruller R."/>
            <person name="Salamov A."/>
            <person name="Salih N.S."/>
            <person name="Samson R.A."/>
            <person name="Sandor E."/>
            <person name="Sanguinetti M."/>
            <person name="Schuetze T."/>
            <person name="Sepcic K."/>
            <person name="Shelest E."/>
            <person name="Sherlock G."/>
            <person name="Sophianopoulou V."/>
            <person name="Squina F.M."/>
            <person name="Sun H."/>
            <person name="Susca A."/>
            <person name="Todd R.B."/>
            <person name="Tsang A."/>
            <person name="Unkles S.E."/>
            <person name="van de Wiele N."/>
            <person name="van Rossen-Uffink D."/>
            <person name="Oliveira J.V."/>
            <person name="Vesth T.C."/>
            <person name="Visser J."/>
            <person name="Yu J.-H."/>
            <person name="Zhou M."/>
            <person name="Andersen M.R."/>
            <person name="Archer D.B."/>
            <person name="Baker S.E."/>
            <person name="Benoit I."/>
            <person name="Brakhage A.A."/>
            <person name="Braus G.H."/>
            <person name="Fischer R."/>
            <person name="Frisvad J.C."/>
            <person name="Goldman G.H."/>
            <person name="Houbraken J."/>
            <person name="Oakley B."/>
            <person name="Pocsi I."/>
            <person name="Scazzocchio C."/>
            <person name="Seiboth B."/>
            <person name="vanKuyk P.A."/>
            <person name="Wortman J."/>
            <person name="Dyer P.S."/>
            <person name="Grigoriev I.V."/>
        </authorList>
    </citation>
    <scope>NUCLEOTIDE SEQUENCE [LARGE SCALE GENOMIC DNA]</scope>
    <source>
        <strain evidence="6">DTO 134E9</strain>
    </source>
</reference>